<dbReference type="Proteomes" id="UP000366872">
    <property type="component" value="Unassembled WGS sequence"/>
</dbReference>
<dbReference type="Gene3D" id="2.60.200.20">
    <property type="match status" value="1"/>
</dbReference>
<feature type="domain" description="FHA" evidence="1">
    <location>
        <begin position="77"/>
        <end position="126"/>
    </location>
</feature>
<organism evidence="2 3">
    <name type="scientific">Pontiella desulfatans</name>
    <dbReference type="NCBI Taxonomy" id="2750659"/>
    <lineage>
        <taxon>Bacteria</taxon>
        <taxon>Pseudomonadati</taxon>
        <taxon>Kiritimatiellota</taxon>
        <taxon>Kiritimatiellia</taxon>
        <taxon>Kiritimatiellales</taxon>
        <taxon>Pontiellaceae</taxon>
        <taxon>Pontiella</taxon>
    </lineage>
</organism>
<proteinExistence type="predicted"/>
<dbReference type="CDD" id="cd00060">
    <property type="entry name" value="FHA"/>
    <property type="match status" value="1"/>
</dbReference>
<dbReference type="InterPro" id="IPR008984">
    <property type="entry name" value="SMAD_FHA_dom_sf"/>
</dbReference>
<dbReference type="AlphaFoldDB" id="A0A6C2TXL8"/>
<sequence length="149" mass="16575">MKQHETNNDELSDTQIIKTLQDAADSGDVFASTREWSLEKMRESINSRGDYFDRNGAVVFELEGREVFRISVNSLPVTIGSGEYADFRLDYAGISRVHCRLVAVGNLVRISDDHSKNGVRLNGKSIEAEDLCDGDVLQLGTVQLRVGRV</sequence>
<dbReference type="PROSITE" id="PS50006">
    <property type="entry name" value="FHA_DOMAIN"/>
    <property type="match status" value="1"/>
</dbReference>
<dbReference type="Pfam" id="PF00498">
    <property type="entry name" value="FHA"/>
    <property type="match status" value="1"/>
</dbReference>
<protein>
    <submittedName>
        <fullName evidence="2">FHA domain-containing protein FhaA</fullName>
    </submittedName>
</protein>
<dbReference type="EMBL" id="CAAHFG010000001">
    <property type="protein sequence ID" value="VGO12081.1"/>
    <property type="molecule type" value="Genomic_DNA"/>
</dbReference>
<dbReference type="RefSeq" id="WP_136077780.1">
    <property type="nucleotide sequence ID" value="NZ_CAAHFG010000001.1"/>
</dbReference>
<name>A0A6C2TXL8_PONDE</name>
<dbReference type="SMART" id="SM00240">
    <property type="entry name" value="FHA"/>
    <property type="match status" value="1"/>
</dbReference>
<accession>A0A6C2TXL8</accession>
<keyword evidence="3" id="KW-1185">Reference proteome</keyword>
<dbReference type="InterPro" id="IPR000253">
    <property type="entry name" value="FHA_dom"/>
</dbReference>
<reference evidence="2 3" key="1">
    <citation type="submission" date="2019-04" db="EMBL/GenBank/DDBJ databases">
        <authorList>
            <person name="Van Vliet M D."/>
        </authorList>
    </citation>
    <scope>NUCLEOTIDE SEQUENCE [LARGE SCALE GENOMIC DNA]</scope>
    <source>
        <strain evidence="2 3">F1</strain>
    </source>
</reference>
<gene>
    <name evidence="2" type="primary">fhaA_2</name>
    <name evidence="2" type="ORF">PDESU_00631</name>
</gene>
<dbReference type="SUPFAM" id="SSF49879">
    <property type="entry name" value="SMAD/FHA domain"/>
    <property type="match status" value="1"/>
</dbReference>
<evidence type="ECO:0000313" key="2">
    <source>
        <dbReference type="EMBL" id="VGO12081.1"/>
    </source>
</evidence>
<evidence type="ECO:0000259" key="1">
    <source>
        <dbReference type="PROSITE" id="PS50006"/>
    </source>
</evidence>
<evidence type="ECO:0000313" key="3">
    <source>
        <dbReference type="Proteomes" id="UP000366872"/>
    </source>
</evidence>